<protein>
    <recommendedName>
        <fullName evidence="4">Nitrogen regulatory protein areA GATA-like domain-containing protein</fullName>
    </recommendedName>
</protein>
<comment type="caution">
    <text evidence="2">The sequence shown here is derived from an EMBL/GenBank/DDBJ whole genome shotgun (WGS) entry which is preliminary data.</text>
</comment>
<feature type="compositionally biased region" description="Basic and acidic residues" evidence="1">
    <location>
        <begin position="309"/>
        <end position="320"/>
    </location>
</feature>
<evidence type="ECO:0000256" key="1">
    <source>
        <dbReference type="SAM" id="MobiDB-lite"/>
    </source>
</evidence>
<dbReference type="EMBL" id="JAGMWT010000023">
    <property type="protein sequence ID" value="KAH7111843.1"/>
    <property type="molecule type" value="Genomic_DNA"/>
</dbReference>
<proteinExistence type="predicted"/>
<feature type="region of interest" description="Disordered" evidence="1">
    <location>
        <begin position="254"/>
        <end position="278"/>
    </location>
</feature>
<organism evidence="2 3">
    <name type="scientific">Dendryphion nanum</name>
    <dbReference type="NCBI Taxonomy" id="256645"/>
    <lineage>
        <taxon>Eukaryota</taxon>
        <taxon>Fungi</taxon>
        <taxon>Dikarya</taxon>
        <taxon>Ascomycota</taxon>
        <taxon>Pezizomycotina</taxon>
        <taxon>Dothideomycetes</taxon>
        <taxon>Pleosporomycetidae</taxon>
        <taxon>Pleosporales</taxon>
        <taxon>Torulaceae</taxon>
        <taxon>Dendryphion</taxon>
    </lineage>
</organism>
<dbReference type="AlphaFoldDB" id="A0A9P9I8F6"/>
<dbReference type="OrthoDB" id="5563539at2759"/>
<evidence type="ECO:0000313" key="3">
    <source>
        <dbReference type="Proteomes" id="UP000700596"/>
    </source>
</evidence>
<dbReference type="PANTHER" id="PTHR28051:SF1">
    <property type="entry name" value="PROTEIN MTL1-RELATED"/>
    <property type="match status" value="1"/>
</dbReference>
<dbReference type="GO" id="GO:0042149">
    <property type="term" value="P:cellular response to glucose starvation"/>
    <property type="evidence" value="ECO:0007669"/>
    <property type="project" value="TreeGrafter"/>
</dbReference>
<name>A0A9P9I8F6_9PLEO</name>
<evidence type="ECO:0008006" key="4">
    <source>
        <dbReference type="Google" id="ProtNLM"/>
    </source>
</evidence>
<dbReference type="PANTHER" id="PTHR28051">
    <property type="entry name" value="PROTEIN MTL1-RELATED"/>
    <property type="match status" value="1"/>
</dbReference>
<sequence length="400" mass="45793">MSVQLSTSLSPKASQDDLLDMAESTFPLKPNCPLRLQKSLEPPCRLKNEHWYNVSSSTNDSAFEGTSNPNPVSISYDSTIRHEPLSQVDYLSHDWQEDDMWSSWRYIVLNARLHEGSSRFENALWRAWAISKYKLKIIPPENINWAKESDHNWLYGPFQSSNCSRSASISGRTISIPKPTRSLGKRQLLRFDERVEQFRAIYLEDTERDWSAESDDDSSYEGLLLKFPLKERAFLHKNTKNITHAGSIIEELPPTTLKSRSPPPEKTFNRLHPPTNPLIDEEEKTEVRFNKCSEAPNGWFTIHNRTPAKHGEKKPPETAKDTSMPFKDAQDDTTGAGSVNELTKVLHKGKDIARAIWRGGWLQLLERVLIQCQSALLALCGVRTNTPPRHKRRYEPCGER</sequence>
<dbReference type="Proteomes" id="UP000700596">
    <property type="component" value="Unassembled WGS sequence"/>
</dbReference>
<keyword evidence="3" id="KW-1185">Reference proteome</keyword>
<reference evidence="2" key="1">
    <citation type="journal article" date="2021" name="Nat. Commun.">
        <title>Genetic determinants of endophytism in the Arabidopsis root mycobiome.</title>
        <authorList>
            <person name="Mesny F."/>
            <person name="Miyauchi S."/>
            <person name="Thiergart T."/>
            <person name="Pickel B."/>
            <person name="Atanasova L."/>
            <person name="Karlsson M."/>
            <person name="Huettel B."/>
            <person name="Barry K.W."/>
            <person name="Haridas S."/>
            <person name="Chen C."/>
            <person name="Bauer D."/>
            <person name="Andreopoulos W."/>
            <person name="Pangilinan J."/>
            <person name="LaButti K."/>
            <person name="Riley R."/>
            <person name="Lipzen A."/>
            <person name="Clum A."/>
            <person name="Drula E."/>
            <person name="Henrissat B."/>
            <person name="Kohler A."/>
            <person name="Grigoriev I.V."/>
            <person name="Martin F.M."/>
            <person name="Hacquard S."/>
        </authorList>
    </citation>
    <scope>NUCLEOTIDE SEQUENCE</scope>
    <source>
        <strain evidence="2">MPI-CAGE-CH-0243</strain>
    </source>
</reference>
<accession>A0A9P9I8F6</accession>
<evidence type="ECO:0000313" key="2">
    <source>
        <dbReference type="EMBL" id="KAH7111843.1"/>
    </source>
</evidence>
<dbReference type="GO" id="GO:0007039">
    <property type="term" value="P:protein catabolic process in the vacuole"/>
    <property type="evidence" value="ECO:0007669"/>
    <property type="project" value="TreeGrafter"/>
</dbReference>
<gene>
    <name evidence="2" type="ORF">B0J11DRAFT_543152</name>
</gene>
<feature type="region of interest" description="Disordered" evidence="1">
    <location>
        <begin position="300"/>
        <end position="336"/>
    </location>
</feature>
<dbReference type="InterPro" id="IPR052292">
    <property type="entry name" value="Glucose_repression_reg"/>
</dbReference>
<dbReference type="GO" id="GO:0005773">
    <property type="term" value="C:vacuole"/>
    <property type="evidence" value="ECO:0007669"/>
    <property type="project" value="GOC"/>
</dbReference>